<organism evidence="1 2">
    <name type="scientific">Pannonibacter indicus</name>
    <dbReference type="NCBI Taxonomy" id="466044"/>
    <lineage>
        <taxon>Bacteria</taxon>
        <taxon>Pseudomonadati</taxon>
        <taxon>Pseudomonadota</taxon>
        <taxon>Alphaproteobacteria</taxon>
        <taxon>Hyphomicrobiales</taxon>
        <taxon>Stappiaceae</taxon>
        <taxon>Pannonibacter</taxon>
    </lineage>
</organism>
<evidence type="ECO:0000313" key="1">
    <source>
        <dbReference type="EMBL" id="CUA98858.1"/>
    </source>
</evidence>
<proteinExistence type="predicted"/>
<dbReference type="AlphaFoldDB" id="A0A0K6I717"/>
<dbReference type="Proteomes" id="UP000183900">
    <property type="component" value="Unassembled WGS sequence"/>
</dbReference>
<reference evidence="2" key="1">
    <citation type="submission" date="2015-08" db="EMBL/GenBank/DDBJ databases">
        <authorList>
            <person name="Varghese N."/>
        </authorList>
    </citation>
    <scope>NUCLEOTIDE SEQUENCE [LARGE SCALE GENOMIC DNA]</scope>
    <source>
        <strain evidence="2">DSM 23407</strain>
    </source>
</reference>
<accession>A0A0K6I717</accession>
<evidence type="ECO:0000313" key="2">
    <source>
        <dbReference type="Proteomes" id="UP000183900"/>
    </source>
</evidence>
<keyword evidence="2" id="KW-1185">Reference proteome</keyword>
<sequence>MADRRFCKPLSGPQPRFLPEGRLSLQKYLARSVPVAGAGRELKGRRGVHQAQGR</sequence>
<gene>
    <name evidence="1" type="ORF">Ga0061067_11150</name>
</gene>
<name>A0A0K6I717_9HYPH</name>
<dbReference type="EMBL" id="CYHE01000011">
    <property type="protein sequence ID" value="CUA98858.1"/>
    <property type="molecule type" value="Genomic_DNA"/>
</dbReference>
<protein>
    <submittedName>
        <fullName evidence="1">Uncharacterized protein</fullName>
    </submittedName>
</protein>